<name>A0A3N0XED7_ANAGA</name>
<keyword evidence="2" id="KW-1185">Reference proteome</keyword>
<sequence length="110" mass="12581">MYEDFDIREEELEFVAQPYLFEPREASTLIYSYVIFRVRGYASNDPIKVAAELWGLAFSDYTSASQSRCSRGSPSWAGLHNATFTQPLLSCNLSLGRSTIKFSCDHMEEY</sequence>
<comment type="caution">
    <text evidence="1">The sequence shown here is derived from an EMBL/GenBank/DDBJ whole genome shotgun (WGS) entry which is preliminary data.</text>
</comment>
<organism evidence="1 2">
    <name type="scientific">Anabarilius grahami</name>
    <name type="common">Kanglang fish</name>
    <name type="synonym">Barilius grahami</name>
    <dbReference type="NCBI Taxonomy" id="495550"/>
    <lineage>
        <taxon>Eukaryota</taxon>
        <taxon>Metazoa</taxon>
        <taxon>Chordata</taxon>
        <taxon>Craniata</taxon>
        <taxon>Vertebrata</taxon>
        <taxon>Euteleostomi</taxon>
        <taxon>Actinopterygii</taxon>
        <taxon>Neopterygii</taxon>
        <taxon>Teleostei</taxon>
        <taxon>Ostariophysi</taxon>
        <taxon>Cypriniformes</taxon>
        <taxon>Xenocyprididae</taxon>
        <taxon>Xenocypridinae</taxon>
        <taxon>Xenocypridinae incertae sedis</taxon>
        <taxon>Anabarilius</taxon>
    </lineage>
</organism>
<protein>
    <submittedName>
        <fullName evidence="1">Uncharacterized protein</fullName>
    </submittedName>
</protein>
<dbReference type="Proteomes" id="UP000281406">
    <property type="component" value="Unassembled WGS sequence"/>
</dbReference>
<proteinExistence type="predicted"/>
<evidence type="ECO:0000313" key="1">
    <source>
        <dbReference type="EMBL" id="ROI15171.1"/>
    </source>
</evidence>
<evidence type="ECO:0000313" key="2">
    <source>
        <dbReference type="Proteomes" id="UP000281406"/>
    </source>
</evidence>
<reference evidence="1 2" key="1">
    <citation type="submission" date="2018-10" db="EMBL/GenBank/DDBJ databases">
        <title>Genome assembly for a Yunnan-Guizhou Plateau 3E fish, Anabarilius grahami (Regan), and its evolutionary and genetic applications.</title>
        <authorList>
            <person name="Jiang W."/>
        </authorList>
    </citation>
    <scope>NUCLEOTIDE SEQUENCE [LARGE SCALE GENOMIC DNA]</scope>
    <source>
        <strain evidence="1">AG-KIZ</strain>
        <tissue evidence="1">Muscle</tissue>
    </source>
</reference>
<dbReference type="EMBL" id="RJVU01080244">
    <property type="protein sequence ID" value="ROI15171.1"/>
    <property type="molecule type" value="Genomic_DNA"/>
</dbReference>
<accession>A0A3N0XED7</accession>
<dbReference type="AlphaFoldDB" id="A0A3N0XED7"/>
<gene>
    <name evidence="1" type="ORF">DPX16_8970</name>
</gene>